<protein>
    <recommendedName>
        <fullName evidence="2">DUF7305 domain-containing protein</fullName>
    </recommendedName>
</protein>
<name>A0A369B258_9FIRM</name>
<proteinExistence type="predicted"/>
<dbReference type="RefSeq" id="WP_147273180.1">
    <property type="nucleotide sequence ID" value="NZ_QPJT01000016.1"/>
</dbReference>
<dbReference type="Proteomes" id="UP000253034">
    <property type="component" value="Unassembled WGS sequence"/>
</dbReference>
<reference evidence="3 4" key="1">
    <citation type="submission" date="2018-07" db="EMBL/GenBank/DDBJ databases">
        <title>Genomic Encyclopedia of Type Strains, Phase IV (KMG-IV): sequencing the most valuable type-strain genomes for metagenomic binning, comparative biology and taxonomic classification.</title>
        <authorList>
            <person name="Goeker M."/>
        </authorList>
    </citation>
    <scope>NUCLEOTIDE SEQUENCE [LARGE SCALE GENOMIC DNA]</scope>
    <source>
        <strain evidence="3 4">DSM 27016</strain>
    </source>
</reference>
<feature type="domain" description="DUF7305" evidence="2">
    <location>
        <begin position="225"/>
        <end position="363"/>
    </location>
</feature>
<organism evidence="3 4">
    <name type="scientific">Anaerobacterium chartisolvens</name>
    <dbReference type="NCBI Taxonomy" id="1297424"/>
    <lineage>
        <taxon>Bacteria</taxon>
        <taxon>Bacillati</taxon>
        <taxon>Bacillota</taxon>
        <taxon>Clostridia</taxon>
        <taxon>Eubacteriales</taxon>
        <taxon>Oscillospiraceae</taxon>
        <taxon>Anaerobacterium</taxon>
    </lineage>
</organism>
<dbReference type="Pfam" id="PF23981">
    <property type="entry name" value="DUF7305"/>
    <property type="match status" value="1"/>
</dbReference>
<dbReference type="OrthoDB" id="2588291at2"/>
<keyword evidence="1" id="KW-0472">Membrane</keyword>
<dbReference type="InterPro" id="IPR055729">
    <property type="entry name" value="DUF7305"/>
</dbReference>
<dbReference type="AlphaFoldDB" id="A0A369B258"/>
<evidence type="ECO:0000259" key="2">
    <source>
        <dbReference type="Pfam" id="PF23981"/>
    </source>
</evidence>
<keyword evidence="1" id="KW-1133">Transmembrane helix</keyword>
<evidence type="ECO:0000313" key="4">
    <source>
        <dbReference type="Proteomes" id="UP000253034"/>
    </source>
</evidence>
<evidence type="ECO:0000313" key="3">
    <source>
        <dbReference type="EMBL" id="RCX13794.1"/>
    </source>
</evidence>
<evidence type="ECO:0000256" key="1">
    <source>
        <dbReference type="SAM" id="Phobius"/>
    </source>
</evidence>
<keyword evidence="4" id="KW-1185">Reference proteome</keyword>
<sequence>MTVNLKSSQRGSAMIVTLMVVMVLTFLGTTLWFYSVNDVMRADRQVKRTQAYYIARSGCEAVSDYIIKTRDTSMVEGEGEDRQSDSIPLEKGSFSVRVREEPSGEVVITSTGTVDDVSDRAILTLVKKLEVRSAFKNALFAKEDLYFREKVDILGDIETNANIYYGNEFDYDGFDESYDAMAGSTATFTSRLEFPNSSSNLDYTIKEGDRYIISASEGEKEFKWLTVEEGGILEIDLSEGDVNISVSAILTVDGRIVITGDPTGRKVNLFVQNLFATGNINCKADDEEDDDYEDVAPNHLILYIDRGKLQPSGDGSSGKKMSFKGCIYGPEASILLKSIEYFEGSMIARIIDNTEATGAVIKYSSGDGTTESDVNFGVTQEDIKYKKGLWRR</sequence>
<keyword evidence="1" id="KW-0812">Transmembrane</keyword>
<feature type="transmembrane region" description="Helical" evidence="1">
    <location>
        <begin position="12"/>
        <end position="34"/>
    </location>
</feature>
<gene>
    <name evidence="3" type="ORF">DFR58_11623</name>
</gene>
<accession>A0A369B258</accession>
<comment type="caution">
    <text evidence="3">The sequence shown here is derived from an EMBL/GenBank/DDBJ whole genome shotgun (WGS) entry which is preliminary data.</text>
</comment>
<dbReference type="EMBL" id="QPJT01000016">
    <property type="protein sequence ID" value="RCX13794.1"/>
    <property type="molecule type" value="Genomic_DNA"/>
</dbReference>